<dbReference type="SUPFAM" id="SSF46689">
    <property type="entry name" value="Homeodomain-like"/>
    <property type="match status" value="1"/>
</dbReference>
<keyword evidence="3 5" id="KW-0238">DNA-binding</keyword>
<dbReference type="PROSITE" id="PS50977">
    <property type="entry name" value="HTH_TETR_2"/>
    <property type="match status" value="1"/>
</dbReference>
<keyword evidence="2" id="KW-0805">Transcription regulation</keyword>
<evidence type="ECO:0000256" key="2">
    <source>
        <dbReference type="ARBA" id="ARBA00023015"/>
    </source>
</evidence>
<gene>
    <name evidence="7" type="ORF">D1223_02360</name>
</gene>
<feature type="domain" description="HTH tetR-type" evidence="6">
    <location>
        <begin position="10"/>
        <end position="70"/>
    </location>
</feature>
<dbReference type="SUPFAM" id="SSF48498">
    <property type="entry name" value="Tetracyclin repressor-like, C-terminal domain"/>
    <property type="match status" value="1"/>
</dbReference>
<evidence type="ECO:0000313" key="7">
    <source>
        <dbReference type="EMBL" id="RIJ32715.1"/>
    </source>
</evidence>
<dbReference type="GO" id="GO:0003700">
    <property type="term" value="F:DNA-binding transcription factor activity"/>
    <property type="evidence" value="ECO:0007669"/>
    <property type="project" value="TreeGrafter"/>
</dbReference>
<keyword evidence="8" id="KW-1185">Reference proteome</keyword>
<keyword evidence="4" id="KW-0804">Transcription</keyword>
<comment type="caution">
    <text evidence="7">The sequence shown here is derived from an EMBL/GenBank/DDBJ whole genome shotgun (WGS) entry which is preliminary data.</text>
</comment>
<evidence type="ECO:0000256" key="3">
    <source>
        <dbReference type="ARBA" id="ARBA00023125"/>
    </source>
</evidence>
<dbReference type="PRINTS" id="PR00455">
    <property type="entry name" value="HTHTETR"/>
</dbReference>
<evidence type="ECO:0000259" key="6">
    <source>
        <dbReference type="PROSITE" id="PS50977"/>
    </source>
</evidence>
<proteinExistence type="predicted"/>
<reference evidence="7 8" key="1">
    <citation type="submission" date="2018-08" db="EMBL/GenBank/DDBJ databases">
        <title>Henriciella mobilis sp. nov., isolated from seawater.</title>
        <authorList>
            <person name="Cheng H."/>
            <person name="Wu Y.-H."/>
            <person name="Xu X.-W."/>
            <person name="Guo L.-L."/>
        </authorList>
    </citation>
    <scope>NUCLEOTIDE SEQUENCE [LARGE SCALE GENOMIC DNA]</scope>
    <source>
        <strain evidence="7 8">JN25</strain>
    </source>
</reference>
<sequence length="200" mass="21969">MARTRAADYDERREAIVEKAAELFADKGFEGASISGLAAACNTSKSLIYHYYASKEELLYAVMSSHIDDLLDAVNNLAVAQGKPAERMSTLIHEFMDIYVGAAARQKVLLNDLRSLPDERRSEIVLKQRSVIAAMDRLLAGVQPALGKDKHRLRAATMLVFGMINWTSNWYRPKGPVSPDELASLATALILDGAKGYKGP</sequence>
<dbReference type="Gene3D" id="1.10.10.60">
    <property type="entry name" value="Homeodomain-like"/>
    <property type="match status" value="1"/>
</dbReference>
<dbReference type="AlphaFoldDB" id="A0A399RTA9"/>
<dbReference type="InterPro" id="IPR036271">
    <property type="entry name" value="Tet_transcr_reg_TetR-rel_C_sf"/>
</dbReference>
<dbReference type="InterPro" id="IPR041490">
    <property type="entry name" value="KstR2_TetR_C"/>
</dbReference>
<evidence type="ECO:0000256" key="4">
    <source>
        <dbReference type="ARBA" id="ARBA00023163"/>
    </source>
</evidence>
<dbReference type="PANTHER" id="PTHR30055">
    <property type="entry name" value="HTH-TYPE TRANSCRIPTIONAL REGULATOR RUTR"/>
    <property type="match status" value="1"/>
</dbReference>
<dbReference type="Gene3D" id="1.10.357.10">
    <property type="entry name" value="Tetracycline Repressor, domain 2"/>
    <property type="match status" value="1"/>
</dbReference>
<dbReference type="InterPro" id="IPR009057">
    <property type="entry name" value="Homeodomain-like_sf"/>
</dbReference>
<evidence type="ECO:0000256" key="1">
    <source>
        <dbReference type="ARBA" id="ARBA00022491"/>
    </source>
</evidence>
<feature type="DNA-binding region" description="H-T-H motif" evidence="5">
    <location>
        <begin position="33"/>
        <end position="52"/>
    </location>
</feature>
<keyword evidence="1" id="KW-0678">Repressor</keyword>
<protein>
    <submittedName>
        <fullName evidence="7">TetR/AcrR family transcriptional regulator</fullName>
    </submittedName>
</protein>
<dbReference type="InterPro" id="IPR001647">
    <property type="entry name" value="HTH_TetR"/>
</dbReference>
<dbReference type="Pfam" id="PF17932">
    <property type="entry name" value="TetR_C_24"/>
    <property type="match status" value="1"/>
</dbReference>
<dbReference type="GO" id="GO:0000976">
    <property type="term" value="F:transcription cis-regulatory region binding"/>
    <property type="evidence" value="ECO:0007669"/>
    <property type="project" value="TreeGrafter"/>
</dbReference>
<name>A0A399RTA9_9PROT</name>
<evidence type="ECO:0000256" key="5">
    <source>
        <dbReference type="PROSITE-ProRule" id="PRU00335"/>
    </source>
</evidence>
<dbReference type="PANTHER" id="PTHR30055:SF175">
    <property type="entry name" value="HTH-TYPE TRANSCRIPTIONAL REPRESSOR KSTR2"/>
    <property type="match status" value="1"/>
</dbReference>
<evidence type="ECO:0000313" key="8">
    <source>
        <dbReference type="Proteomes" id="UP000266385"/>
    </source>
</evidence>
<dbReference type="Proteomes" id="UP000266385">
    <property type="component" value="Unassembled WGS sequence"/>
</dbReference>
<accession>A0A399RTA9</accession>
<organism evidence="7 8">
    <name type="scientific">Henriciella mobilis</name>
    <dbReference type="NCBI Taxonomy" id="2305467"/>
    <lineage>
        <taxon>Bacteria</taxon>
        <taxon>Pseudomonadati</taxon>
        <taxon>Pseudomonadota</taxon>
        <taxon>Alphaproteobacteria</taxon>
        <taxon>Hyphomonadales</taxon>
        <taxon>Hyphomonadaceae</taxon>
        <taxon>Henriciella</taxon>
    </lineage>
</organism>
<dbReference type="OrthoDB" id="9779746at2"/>
<dbReference type="EMBL" id="QWFX01000005">
    <property type="protein sequence ID" value="RIJ32715.1"/>
    <property type="molecule type" value="Genomic_DNA"/>
</dbReference>
<dbReference type="InterPro" id="IPR050109">
    <property type="entry name" value="HTH-type_TetR-like_transc_reg"/>
</dbReference>
<dbReference type="RefSeq" id="WP_119374796.1">
    <property type="nucleotide sequence ID" value="NZ_QWFX01000005.1"/>
</dbReference>
<dbReference type="Pfam" id="PF00440">
    <property type="entry name" value="TetR_N"/>
    <property type="match status" value="1"/>
</dbReference>